<dbReference type="GeneID" id="39604745"/>
<keyword evidence="3" id="KW-1133">Transmembrane helix</keyword>
<dbReference type="PANTHER" id="PTHR12203:SF35">
    <property type="entry name" value="PROTEIN O-GLUCOSYLTRANSFERASE 1"/>
    <property type="match status" value="1"/>
</dbReference>
<dbReference type="InterPro" id="IPR051091">
    <property type="entry name" value="O-Glucosyltr/Glycosyltrsf_90"/>
</dbReference>
<reference evidence="5 6" key="1">
    <citation type="submission" date="2018-10" db="EMBL/GenBank/DDBJ databases">
        <title>Genome sequence of Verticillium nonalfalfae VnAa140.</title>
        <authorList>
            <person name="Stajich J.E."/>
            <person name="Kasson M.T."/>
        </authorList>
    </citation>
    <scope>NUCLEOTIDE SEQUENCE [LARGE SCALE GENOMIC DNA]</scope>
    <source>
        <strain evidence="5 6">VnAa140</strain>
    </source>
</reference>
<sequence>MSGGAIAAAGRFKETNKSHLGTCDPDTTHPIAKPTWQAYIDSTSDSVRTPSFRGTCFAVSGIVVRVLLTWRVIRTVHCSSTSYETLLPLFTTIYAASLLKPMQSGKAVSDRSGGWRAKLAYAQYPIFALIWAHASRVTIRLTSSSAGAICPAGSLRWEPYTPLAQCVTVLVDAMLVTQVAESRRHISNAWYRTAHILLASAGVLTFLAMFSFYHPRNIRWALMLDYVAVRDLLVDGSTACVTLLTGIYLLSCMHPSTLALSMTAVATYTHHLARTLASAPSINQSLMTVAVINTVLTPVILLSLDPRAATVTGLPASDVRLVRFLARSYVVLMGVLFGAFLVCSPDVVLGGAISIQDLISAANVRSDHWVAQANRSTSLVEAVEEYRRRYQVSPPPNFDKWYEYATIQESVVIDDFGQISTDLKPFWGRSPAALREQTRHMLSYTPWLSMAGIKIRNGTVKIMPGVPGSHAWMMSAMREMIEPFAQHLPDLDFVMNLNDEPRVAVPYEVMNKLQADSRLARSELALREELRPFDASRTPTWPEVELRDNMDPSPYFTNELRNQIYYSFIAPACAPASAARNWRWWSRRDACPACVAPHTASIFESASRVVMNWTNATDLCHQPDLAYLHGFLLSPAAVMPTKMAFPVFSQTKAEGFADILLPSPWNFNDKTAYADDKGVLWEQKENTLFWRGSASDGYAARGSWQTSLRARLVHAASHLPPLTASNPGYDHELPRVDIGFVDEFQKCHQDDCRSEETAFWGAGAEKPPLERVPFEQHWQYRHLMDLDGAGFSGRFLPFLRSRSLVYRTGLFRTWFGERVHAWRHYVPVDVRLHELWDLLRFFGGDRGGAGLGQNIAMEGRAWAAQALRKQDMQVYMFRLLLEWARLVDDQRDSLGYVT</sequence>
<feature type="transmembrane region" description="Helical" evidence="3">
    <location>
        <begin position="285"/>
        <end position="304"/>
    </location>
</feature>
<dbReference type="PANTHER" id="PTHR12203">
    <property type="entry name" value="KDEL LYS-ASP-GLU-LEU CONTAINING - RELATED"/>
    <property type="match status" value="1"/>
</dbReference>
<dbReference type="AlphaFoldDB" id="A0A3M9YJT8"/>
<evidence type="ECO:0000313" key="5">
    <source>
        <dbReference type="EMBL" id="RNJ59818.1"/>
    </source>
</evidence>
<comment type="caution">
    <text evidence="5">The sequence shown here is derived from an EMBL/GenBank/DDBJ whole genome shotgun (WGS) entry which is preliminary data.</text>
</comment>
<dbReference type="STRING" id="1051616.A0A3M9YJT8"/>
<evidence type="ECO:0000256" key="3">
    <source>
        <dbReference type="SAM" id="Phobius"/>
    </source>
</evidence>
<dbReference type="EMBL" id="RBVV01000012">
    <property type="protein sequence ID" value="RNJ59818.1"/>
    <property type="molecule type" value="Genomic_DNA"/>
</dbReference>
<keyword evidence="6" id="KW-1185">Reference proteome</keyword>
<comment type="similarity">
    <text evidence="1">Belongs to the glycosyltransferase 90 family.</text>
</comment>
<keyword evidence="3" id="KW-0472">Membrane</keyword>
<proteinExistence type="inferred from homology"/>
<gene>
    <name evidence="5" type="ORF">D7B24_001056</name>
</gene>
<feature type="transmembrane region" description="Helical" evidence="3">
    <location>
        <begin position="232"/>
        <end position="250"/>
    </location>
</feature>
<organism evidence="5 6">
    <name type="scientific">Verticillium nonalfalfae</name>
    <dbReference type="NCBI Taxonomy" id="1051616"/>
    <lineage>
        <taxon>Eukaryota</taxon>
        <taxon>Fungi</taxon>
        <taxon>Dikarya</taxon>
        <taxon>Ascomycota</taxon>
        <taxon>Pezizomycotina</taxon>
        <taxon>Sordariomycetes</taxon>
        <taxon>Hypocreomycetidae</taxon>
        <taxon>Glomerellales</taxon>
        <taxon>Plectosphaerellaceae</taxon>
        <taxon>Verticillium</taxon>
    </lineage>
</organism>
<feature type="transmembrane region" description="Helical" evidence="3">
    <location>
        <begin position="193"/>
        <end position="212"/>
    </location>
</feature>
<keyword evidence="3" id="KW-0812">Transmembrane</keyword>
<accession>A0A3M9YJT8</accession>
<evidence type="ECO:0000313" key="6">
    <source>
        <dbReference type="Proteomes" id="UP000267145"/>
    </source>
</evidence>
<feature type="domain" description="Glycosyl transferase CAP10" evidence="4">
    <location>
        <begin position="621"/>
        <end position="890"/>
    </location>
</feature>
<feature type="transmembrane region" description="Helical" evidence="3">
    <location>
        <begin position="324"/>
        <end position="342"/>
    </location>
</feature>
<evidence type="ECO:0000259" key="4">
    <source>
        <dbReference type="SMART" id="SM00672"/>
    </source>
</evidence>
<name>A0A3M9YJT8_9PEZI</name>
<dbReference type="Pfam" id="PF05686">
    <property type="entry name" value="Glyco_transf_90"/>
    <property type="match status" value="1"/>
</dbReference>
<dbReference type="GO" id="GO:0016740">
    <property type="term" value="F:transferase activity"/>
    <property type="evidence" value="ECO:0007669"/>
    <property type="project" value="UniProtKB-KW"/>
</dbReference>
<dbReference type="RefSeq" id="XP_028497976.1">
    <property type="nucleotide sequence ID" value="XM_028635301.1"/>
</dbReference>
<dbReference type="InterPro" id="IPR006598">
    <property type="entry name" value="CAP10"/>
</dbReference>
<dbReference type="SMART" id="SM00672">
    <property type="entry name" value="CAP10"/>
    <property type="match status" value="1"/>
</dbReference>
<evidence type="ECO:0000256" key="1">
    <source>
        <dbReference type="ARBA" id="ARBA00010118"/>
    </source>
</evidence>
<protein>
    <recommendedName>
        <fullName evidence="4">Glycosyl transferase CAP10 domain-containing protein</fullName>
    </recommendedName>
</protein>
<dbReference type="Proteomes" id="UP000267145">
    <property type="component" value="Unassembled WGS sequence"/>
</dbReference>
<evidence type="ECO:0000256" key="2">
    <source>
        <dbReference type="ARBA" id="ARBA00022679"/>
    </source>
</evidence>
<keyword evidence="2" id="KW-0808">Transferase</keyword>